<dbReference type="PANTHER" id="PTHR12383:SF16">
    <property type="entry name" value="MITOCHONDRIAL INNER MEMBRANE PROTEASE SUBUNIT 1"/>
    <property type="match status" value="1"/>
</dbReference>
<comment type="subcellular location">
    <subcellularLocation>
        <location evidence="1">Mitochondrion inner membrane</location>
    </subcellularLocation>
</comment>
<keyword evidence="2" id="KW-0999">Mitochondrion inner membrane</keyword>
<dbReference type="Proteomes" id="UP000290572">
    <property type="component" value="Unassembled WGS sequence"/>
</dbReference>
<dbReference type="CDD" id="cd06530">
    <property type="entry name" value="S26_SPase_I"/>
    <property type="match status" value="1"/>
</dbReference>
<keyword evidence="4" id="KW-0496">Mitochondrion</keyword>
<evidence type="ECO:0000256" key="1">
    <source>
        <dbReference type="ARBA" id="ARBA00004273"/>
    </source>
</evidence>
<evidence type="ECO:0000313" key="8">
    <source>
        <dbReference type="Proteomes" id="UP000290572"/>
    </source>
</evidence>
<dbReference type="GO" id="GO:0042720">
    <property type="term" value="C:mitochondrial inner membrane peptidase complex"/>
    <property type="evidence" value="ECO:0007669"/>
    <property type="project" value="TreeGrafter"/>
</dbReference>
<gene>
    <name evidence="6" type="ORF">ROHU_013053</name>
    <name evidence="7" type="ORF">ROHU_013913</name>
</gene>
<dbReference type="InterPro" id="IPR052064">
    <property type="entry name" value="Mito_IMP1_subunit"/>
</dbReference>
<evidence type="ECO:0000256" key="4">
    <source>
        <dbReference type="ARBA" id="ARBA00023128"/>
    </source>
</evidence>
<dbReference type="EMBL" id="QBIY01013456">
    <property type="protein sequence ID" value="RXN04208.1"/>
    <property type="molecule type" value="Genomic_DNA"/>
</dbReference>
<dbReference type="InterPro" id="IPR019533">
    <property type="entry name" value="Peptidase_S26"/>
</dbReference>
<keyword evidence="6" id="KW-0645">Protease</keyword>
<name>A0A498L7X5_LABRO</name>
<keyword evidence="8" id="KW-1185">Reference proteome</keyword>
<dbReference type="GO" id="GO:0006627">
    <property type="term" value="P:protein processing involved in protein targeting to mitochondrion"/>
    <property type="evidence" value="ECO:0007669"/>
    <property type="project" value="TreeGrafter"/>
</dbReference>
<keyword evidence="3" id="KW-0378">Hydrolase</keyword>
<evidence type="ECO:0000256" key="5">
    <source>
        <dbReference type="ARBA" id="ARBA00023136"/>
    </source>
</evidence>
<reference evidence="6 8" key="1">
    <citation type="submission" date="2018-03" db="EMBL/GenBank/DDBJ databases">
        <title>Draft genome sequence of Rohu Carp (Labeo rohita).</title>
        <authorList>
            <person name="Das P."/>
            <person name="Kushwaha B."/>
            <person name="Joshi C.G."/>
            <person name="Kumar D."/>
            <person name="Nagpure N.S."/>
            <person name="Sahoo L."/>
            <person name="Das S.P."/>
            <person name="Bit A."/>
            <person name="Patnaik S."/>
            <person name="Meher P.K."/>
            <person name="Jayasankar P."/>
            <person name="Koringa P.G."/>
            <person name="Patel N.V."/>
            <person name="Hinsu A.T."/>
            <person name="Kumar R."/>
            <person name="Pandey M."/>
            <person name="Agarwal S."/>
            <person name="Srivastava S."/>
            <person name="Singh M."/>
            <person name="Iquebal M.A."/>
            <person name="Jaiswal S."/>
            <person name="Angadi U.B."/>
            <person name="Kumar N."/>
            <person name="Raza M."/>
            <person name="Shah T.M."/>
            <person name="Rai A."/>
            <person name="Jena J.K."/>
        </authorList>
    </citation>
    <scope>NUCLEOTIDE SEQUENCE [LARGE SCALE GENOMIC DNA]</scope>
    <source>
        <strain evidence="6">DASCIFA01</strain>
        <tissue evidence="6">Testis</tissue>
    </source>
</reference>
<dbReference type="InterPro" id="IPR036286">
    <property type="entry name" value="LexA/Signal_pep-like_sf"/>
</dbReference>
<dbReference type="GO" id="GO:0006465">
    <property type="term" value="P:signal peptide processing"/>
    <property type="evidence" value="ECO:0007669"/>
    <property type="project" value="InterPro"/>
</dbReference>
<protein>
    <submittedName>
        <fullName evidence="6">Mitochondrial inner membrane protease subunit 1</fullName>
    </submittedName>
</protein>
<comment type="caution">
    <text evidence="6">The sequence shown here is derived from an EMBL/GenBank/DDBJ whole genome shotgun (WGS) entry which is preliminary data.</text>
</comment>
<dbReference type="PANTHER" id="PTHR12383">
    <property type="entry name" value="PROTEASE FAMILY S26 MITOCHONDRIAL INNER MEMBRANE PROTEASE-RELATED"/>
    <property type="match status" value="1"/>
</dbReference>
<dbReference type="GO" id="GO:0004252">
    <property type="term" value="F:serine-type endopeptidase activity"/>
    <property type="evidence" value="ECO:0007669"/>
    <property type="project" value="InterPro"/>
</dbReference>
<dbReference type="EMBL" id="QBIY01004728">
    <property type="protein sequence ID" value="RXN38556.1"/>
    <property type="molecule type" value="Genomic_DNA"/>
</dbReference>
<evidence type="ECO:0000313" key="6">
    <source>
        <dbReference type="EMBL" id="RXN04208.1"/>
    </source>
</evidence>
<organism evidence="6 8">
    <name type="scientific">Labeo rohita</name>
    <name type="common">Indian major carp</name>
    <name type="synonym">Cyprinus rohita</name>
    <dbReference type="NCBI Taxonomy" id="84645"/>
    <lineage>
        <taxon>Eukaryota</taxon>
        <taxon>Metazoa</taxon>
        <taxon>Chordata</taxon>
        <taxon>Craniata</taxon>
        <taxon>Vertebrata</taxon>
        <taxon>Euteleostomi</taxon>
        <taxon>Actinopterygii</taxon>
        <taxon>Neopterygii</taxon>
        <taxon>Teleostei</taxon>
        <taxon>Ostariophysi</taxon>
        <taxon>Cypriniformes</taxon>
        <taxon>Cyprinidae</taxon>
        <taxon>Labeoninae</taxon>
        <taxon>Labeonini</taxon>
        <taxon>Labeo</taxon>
    </lineage>
</organism>
<dbReference type="SUPFAM" id="SSF51306">
    <property type="entry name" value="LexA/Signal peptidase"/>
    <property type="match status" value="1"/>
</dbReference>
<evidence type="ECO:0000256" key="2">
    <source>
        <dbReference type="ARBA" id="ARBA00022792"/>
    </source>
</evidence>
<proteinExistence type="predicted"/>
<evidence type="ECO:0000256" key="3">
    <source>
        <dbReference type="ARBA" id="ARBA00022801"/>
    </source>
</evidence>
<sequence length="101" mass="11412">MGFLKIGRMFRGFFGKTIGFVGYTIQYGCIAHCAFEYIGEFVSCSGPSMEPTITNHDVVFSERVSRHLCRIQKYQEAMCGWKAITFGIPQIPEAMAQFPMP</sequence>
<accession>A0A498L7X5</accession>
<evidence type="ECO:0000313" key="7">
    <source>
        <dbReference type="EMBL" id="RXN38556.1"/>
    </source>
</evidence>
<keyword evidence="5" id="KW-0472">Membrane</keyword>
<dbReference type="AlphaFoldDB" id="A0A498L7X5"/>
<dbReference type="STRING" id="84645.A0A498L7X5"/>